<protein>
    <submittedName>
        <fullName evidence="4">NBD/HSP70 family sugar kinase</fullName>
    </submittedName>
</protein>
<keyword evidence="5" id="KW-1185">Reference proteome</keyword>
<keyword evidence="4" id="KW-0418">Kinase</keyword>
<accession>A0ABS2SVS3</accession>
<keyword evidence="4" id="KW-0808">Transferase</keyword>
<sequence>MIQTFNQHVVKQRNKSLILHAIKDSYPISRATLASETGLNKGTVSSLVSELLDEKIILESGPGISNGGRRPVMLLFHKTAGYAVGIDIGVNYILALLTDLEGDIVLEKRITINETAFDITLDHLTKVIDGLIKAAPPSTYGVVGIGIGVPGTISKTGQVLLAPNLGWKNVELKSIMEEMFRLPVIIQNEANAGAYGEKRFGAGQAYTNQVYISGGIGIGVGLILNNKLYLGQDGLSGELGHMTIQMDGPTCNCGNQGCWELYASERALLKMAEDAGISKESLTLEALIDLAEANDSKTTQLLSLLSRNLAIGLKNIITIFNPEQLIIGNRLASLRKWIADDLHKQLQSSKLTNPEAVPKIHFSELNIRSAALGVSAFSTEHFIKLHLQSQA</sequence>
<dbReference type="PANTHER" id="PTHR18964">
    <property type="entry name" value="ROK (REPRESSOR, ORF, KINASE) FAMILY"/>
    <property type="match status" value="1"/>
</dbReference>
<dbReference type="GO" id="GO:0016301">
    <property type="term" value="F:kinase activity"/>
    <property type="evidence" value="ECO:0007669"/>
    <property type="project" value="UniProtKB-KW"/>
</dbReference>
<evidence type="ECO:0000256" key="2">
    <source>
        <dbReference type="ARBA" id="ARBA00006479"/>
    </source>
</evidence>
<dbReference type="CDD" id="cd24076">
    <property type="entry name" value="ASKHA_ATPase_ROK_BsXylR-like"/>
    <property type="match status" value="1"/>
</dbReference>
<organism evidence="4 5">
    <name type="scientific">Shouchella xiaoxiensis</name>
    <dbReference type="NCBI Taxonomy" id="766895"/>
    <lineage>
        <taxon>Bacteria</taxon>
        <taxon>Bacillati</taxon>
        <taxon>Bacillota</taxon>
        <taxon>Bacilli</taxon>
        <taxon>Bacillales</taxon>
        <taxon>Bacillaceae</taxon>
        <taxon>Shouchella</taxon>
    </lineage>
</organism>
<comment type="function">
    <text evidence="1">Transcriptional repressor of xylose-utilizing enzymes.</text>
</comment>
<dbReference type="InterPro" id="IPR036388">
    <property type="entry name" value="WH-like_DNA-bd_sf"/>
</dbReference>
<dbReference type="SUPFAM" id="SSF53067">
    <property type="entry name" value="Actin-like ATPase domain"/>
    <property type="match status" value="1"/>
</dbReference>
<comment type="caution">
    <text evidence="4">The sequence shown here is derived from an EMBL/GenBank/DDBJ whole genome shotgun (WGS) entry which is preliminary data.</text>
</comment>
<dbReference type="InterPro" id="IPR043129">
    <property type="entry name" value="ATPase_NBD"/>
</dbReference>
<dbReference type="SUPFAM" id="SSF46785">
    <property type="entry name" value="Winged helix' DNA-binding domain"/>
    <property type="match status" value="1"/>
</dbReference>
<dbReference type="EMBL" id="JAFBCV010000009">
    <property type="protein sequence ID" value="MBM7839635.1"/>
    <property type="molecule type" value="Genomic_DNA"/>
</dbReference>
<proteinExistence type="inferred from homology"/>
<dbReference type="InterPro" id="IPR036390">
    <property type="entry name" value="WH_DNA-bd_sf"/>
</dbReference>
<reference evidence="4" key="1">
    <citation type="submission" date="2021-01" db="EMBL/GenBank/DDBJ databases">
        <title>Genomic Encyclopedia of Type Strains, Phase IV (KMG-IV): sequencing the most valuable type-strain genomes for metagenomic binning, comparative biology and taxonomic classification.</title>
        <authorList>
            <person name="Goeker M."/>
        </authorList>
    </citation>
    <scope>NUCLEOTIDE SEQUENCE</scope>
    <source>
        <strain evidence="4">DSM 21943</strain>
    </source>
</reference>
<evidence type="ECO:0000256" key="1">
    <source>
        <dbReference type="ARBA" id="ARBA00002486"/>
    </source>
</evidence>
<dbReference type="InterPro" id="IPR000600">
    <property type="entry name" value="ROK"/>
</dbReference>
<evidence type="ECO:0000313" key="5">
    <source>
        <dbReference type="Proteomes" id="UP001179280"/>
    </source>
</evidence>
<dbReference type="RefSeq" id="WP_239586735.1">
    <property type="nucleotide sequence ID" value="NZ_JAFBCV010000009.1"/>
</dbReference>
<evidence type="ECO:0000313" key="4">
    <source>
        <dbReference type="EMBL" id="MBM7839635.1"/>
    </source>
</evidence>
<dbReference type="Pfam" id="PF00480">
    <property type="entry name" value="ROK"/>
    <property type="match status" value="1"/>
</dbReference>
<dbReference type="Proteomes" id="UP001179280">
    <property type="component" value="Unassembled WGS sequence"/>
</dbReference>
<dbReference type="Gene3D" id="1.10.10.10">
    <property type="entry name" value="Winged helix-like DNA-binding domain superfamily/Winged helix DNA-binding domain"/>
    <property type="match status" value="1"/>
</dbReference>
<name>A0ABS2SVS3_9BACI</name>
<keyword evidence="3" id="KW-0859">Xylose metabolism</keyword>
<dbReference type="PANTHER" id="PTHR18964:SF149">
    <property type="entry name" value="BIFUNCTIONAL UDP-N-ACETYLGLUCOSAMINE 2-EPIMERASE_N-ACETYLMANNOSAMINE KINASE"/>
    <property type="match status" value="1"/>
</dbReference>
<gene>
    <name evidence="4" type="ORF">JOC54_002915</name>
</gene>
<dbReference type="Gene3D" id="3.30.420.40">
    <property type="match status" value="2"/>
</dbReference>
<keyword evidence="3" id="KW-0119">Carbohydrate metabolism</keyword>
<comment type="similarity">
    <text evidence="2">Belongs to the ROK (NagC/XylR) family.</text>
</comment>
<evidence type="ECO:0000256" key="3">
    <source>
        <dbReference type="ARBA" id="ARBA00022629"/>
    </source>
</evidence>